<name>A0ABY7NRT4_9SPHN</name>
<reference evidence="1 2" key="1">
    <citation type="submission" date="2022-12" db="EMBL/GenBank/DDBJ databases">
        <title>Sphingomonas abieness sp. nov., an endophytic bacterium isolated from Abies koreana.</title>
        <authorList>
            <person name="Jiang L."/>
            <person name="Lee J."/>
        </authorList>
    </citation>
    <scope>NUCLEOTIDE SEQUENCE [LARGE SCALE GENOMIC DNA]</scope>
    <source>
        <strain evidence="2">PAMB 00755</strain>
    </source>
</reference>
<organism evidence="1 2">
    <name type="scientific">Sphingomonas abietis</name>
    <dbReference type="NCBI Taxonomy" id="3012344"/>
    <lineage>
        <taxon>Bacteria</taxon>
        <taxon>Pseudomonadati</taxon>
        <taxon>Pseudomonadota</taxon>
        <taxon>Alphaproteobacteria</taxon>
        <taxon>Sphingomonadales</taxon>
        <taxon>Sphingomonadaceae</taxon>
        <taxon>Sphingomonas</taxon>
    </lineage>
</organism>
<accession>A0ABY7NRT4</accession>
<keyword evidence="2" id="KW-1185">Reference proteome</keyword>
<dbReference type="Proteomes" id="UP001210865">
    <property type="component" value="Chromosome"/>
</dbReference>
<dbReference type="InterPro" id="IPR018733">
    <property type="entry name" value="DUF2274"/>
</dbReference>
<dbReference type="RefSeq" id="WP_270078526.1">
    <property type="nucleotide sequence ID" value="NZ_CP115174.1"/>
</dbReference>
<proteinExistence type="predicted"/>
<protein>
    <submittedName>
        <fullName evidence="1">DUF2274 domain-containing protein</fullName>
    </submittedName>
</protein>
<gene>
    <name evidence="1" type="ORF">PBT88_07250</name>
</gene>
<evidence type="ECO:0000313" key="2">
    <source>
        <dbReference type="Proteomes" id="UP001210865"/>
    </source>
</evidence>
<dbReference type="Pfam" id="PF10038">
    <property type="entry name" value="DUF2274"/>
    <property type="match status" value="1"/>
</dbReference>
<dbReference type="EMBL" id="CP115174">
    <property type="protein sequence ID" value="WBO23897.1"/>
    <property type="molecule type" value="Genomic_DNA"/>
</dbReference>
<evidence type="ECO:0000313" key="1">
    <source>
        <dbReference type="EMBL" id="WBO23897.1"/>
    </source>
</evidence>
<sequence length="80" mass="9065">MEKIKLPKLPERTPSKLTINVMPDLADALADYAIFYRASYGLEEPVSEIIPAMLRAFVDGDRSFQKARNGLRQRDGEIAR</sequence>